<dbReference type="Proteomes" id="UP001396334">
    <property type="component" value="Unassembled WGS sequence"/>
</dbReference>
<comment type="caution">
    <text evidence="1">The sequence shown here is derived from an EMBL/GenBank/DDBJ whole genome shotgun (WGS) entry which is preliminary data.</text>
</comment>
<reference evidence="1 2" key="1">
    <citation type="journal article" date="2024" name="G3 (Bethesda)">
        <title>Genome assembly of Hibiscus sabdariffa L. provides insights into metabolisms of medicinal natural products.</title>
        <authorList>
            <person name="Kim T."/>
        </authorList>
    </citation>
    <scope>NUCLEOTIDE SEQUENCE [LARGE SCALE GENOMIC DNA]</scope>
    <source>
        <strain evidence="1">TK-2024</strain>
        <tissue evidence="1">Old leaves</tissue>
    </source>
</reference>
<accession>A0ABR2T626</accession>
<protein>
    <submittedName>
        <fullName evidence="1">Uncharacterized protein</fullName>
    </submittedName>
</protein>
<evidence type="ECO:0000313" key="1">
    <source>
        <dbReference type="EMBL" id="KAK9032955.1"/>
    </source>
</evidence>
<sequence length="111" mass="12789">MDDRHGWLSMANRDFLVRSAYARNSLSCGLNVGSLPSKYPRNGDQWDLLFGYLTWTLWVRRNDGIFELHVVRRDLVLQQGIRLLKDSVAPIVVNREIAIHEAHLPSSGTWE</sequence>
<dbReference type="EMBL" id="JBBPBN010000008">
    <property type="protein sequence ID" value="KAK9032955.1"/>
    <property type="molecule type" value="Genomic_DNA"/>
</dbReference>
<name>A0ABR2T626_9ROSI</name>
<evidence type="ECO:0000313" key="2">
    <source>
        <dbReference type="Proteomes" id="UP001396334"/>
    </source>
</evidence>
<proteinExistence type="predicted"/>
<organism evidence="1 2">
    <name type="scientific">Hibiscus sabdariffa</name>
    <name type="common">roselle</name>
    <dbReference type="NCBI Taxonomy" id="183260"/>
    <lineage>
        <taxon>Eukaryota</taxon>
        <taxon>Viridiplantae</taxon>
        <taxon>Streptophyta</taxon>
        <taxon>Embryophyta</taxon>
        <taxon>Tracheophyta</taxon>
        <taxon>Spermatophyta</taxon>
        <taxon>Magnoliopsida</taxon>
        <taxon>eudicotyledons</taxon>
        <taxon>Gunneridae</taxon>
        <taxon>Pentapetalae</taxon>
        <taxon>rosids</taxon>
        <taxon>malvids</taxon>
        <taxon>Malvales</taxon>
        <taxon>Malvaceae</taxon>
        <taxon>Malvoideae</taxon>
        <taxon>Hibiscus</taxon>
    </lineage>
</organism>
<keyword evidence="2" id="KW-1185">Reference proteome</keyword>
<gene>
    <name evidence="1" type="ORF">V6N11_017997</name>
</gene>